<reference evidence="1 3" key="1">
    <citation type="submission" date="2015-01" db="EMBL/GenBank/DDBJ databases">
        <authorList>
            <person name="Xiang T."/>
            <person name="Song Y."/>
            <person name="Huang L."/>
            <person name="Wang B."/>
            <person name="Wu P."/>
        </authorList>
    </citation>
    <scope>NUCLEOTIDE SEQUENCE [LARGE SCALE GENOMIC DNA]</scope>
    <source>
        <strain evidence="1 3">CcD38</strain>
    </source>
</reference>
<gene>
    <name evidence="1" type="ORF">CCAND38_860001</name>
    <name evidence="2" type="ORF">CKY20_02400</name>
</gene>
<evidence type="ECO:0000313" key="3">
    <source>
        <dbReference type="Proteomes" id="UP000045051"/>
    </source>
</evidence>
<evidence type="ECO:0000313" key="1">
    <source>
        <dbReference type="EMBL" id="CEN49595.1"/>
    </source>
</evidence>
<accession>A0A0B7ICW0</accession>
<name>A0A0B7ICW0_9FLAO</name>
<keyword evidence="3" id="KW-1185">Reference proteome</keyword>
<dbReference type="AlphaFoldDB" id="A0A0B7ICW0"/>
<evidence type="ECO:0000313" key="4">
    <source>
        <dbReference type="Proteomes" id="UP000265497"/>
    </source>
</evidence>
<sequence length="69" mass="8582">MHNLFTKLIVKNHNETVRKKWNLNISAKKTQNQRIKMKQLIQTNFYEKPHCDKINFYYLESMLWIQREN</sequence>
<dbReference type="Proteomes" id="UP000265497">
    <property type="component" value="Unassembled WGS sequence"/>
</dbReference>
<dbReference type="EMBL" id="CDOI01000202">
    <property type="protein sequence ID" value="CEN49595.1"/>
    <property type="molecule type" value="Genomic_DNA"/>
</dbReference>
<dbReference type="EMBL" id="NSDI01000002">
    <property type="protein sequence ID" value="RIY37568.1"/>
    <property type="molecule type" value="Genomic_DNA"/>
</dbReference>
<dbReference type="Proteomes" id="UP000045051">
    <property type="component" value="Unassembled WGS sequence"/>
</dbReference>
<organism evidence="1 3">
    <name type="scientific">Capnocytophaga canis</name>
    <dbReference type="NCBI Taxonomy" id="1848903"/>
    <lineage>
        <taxon>Bacteria</taxon>
        <taxon>Pseudomonadati</taxon>
        <taxon>Bacteroidota</taxon>
        <taxon>Flavobacteriia</taxon>
        <taxon>Flavobacteriales</taxon>
        <taxon>Flavobacteriaceae</taxon>
        <taxon>Capnocytophaga</taxon>
    </lineage>
</organism>
<reference evidence="2 4" key="2">
    <citation type="submission" date="2017-08" db="EMBL/GenBank/DDBJ databases">
        <title>Capnocytophaga canis 17-158 assembly.</title>
        <authorList>
            <person name="Gulvik C.A."/>
        </authorList>
    </citation>
    <scope>NUCLEOTIDE SEQUENCE [LARGE SCALE GENOMIC DNA]</scope>
    <source>
        <strain evidence="2 4">17-158</strain>
    </source>
</reference>
<evidence type="ECO:0000313" key="2">
    <source>
        <dbReference type="EMBL" id="RIY37568.1"/>
    </source>
</evidence>
<protein>
    <submittedName>
        <fullName evidence="1">Uncharacterized protein</fullName>
    </submittedName>
</protein>
<proteinExistence type="predicted"/>